<dbReference type="RefSeq" id="WP_223984265.1">
    <property type="nucleotide sequence ID" value="NZ_CAJZAG010000002.1"/>
</dbReference>
<evidence type="ECO:0000313" key="3">
    <source>
        <dbReference type="EMBL" id="CAG9167060.1"/>
    </source>
</evidence>
<feature type="compositionally biased region" description="Low complexity" evidence="1">
    <location>
        <begin position="234"/>
        <end position="251"/>
    </location>
</feature>
<dbReference type="PANTHER" id="PTHR34219">
    <property type="entry name" value="IRON-REGULATED INNER MEMBRANE PROTEIN-RELATED"/>
    <property type="match status" value="1"/>
</dbReference>
<dbReference type="PANTHER" id="PTHR34219:SF1">
    <property type="entry name" value="PEPSY DOMAIN-CONTAINING PROTEIN"/>
    <property type="match status" value="1"/>
</dbReference>
<dbReference type="InterPro" id="IPR005625">
    <property type="entry name" value="PepSY-ass_TM"/>
</dbReference>
<evidence type="ECO:0000256" key="1">
    <source>
        <dbReference type="SAM" id="MobiDB-lite"/>
    </source>
</evidence>
<protein>
    <recommendedName>
        <fullName evidence="5">PepSY domain-containing protein</fullName>
    </recommendedName>
</protein>
<name>A0ABN7Y148_9BURK</name>
<keyword evidence="2" id="KW-1133">Transmembrane helix</keyword>
<dbReference type="EMBL" id="CAJZAG010000002">
    <property type="protein sequence ID" value="CAG9167060.1"/>
    <property type="molecule type" value="Genomic_DNA"/>
</dbReference>
<sequence>MLWRWHFYAGLFVMPFLIVLAITGTIYCFQPQIEPLLYPQLLRVEPAGQRLPAQTLLERARSHAPAGAVATTYTVNDNPRASAEFVFRMGPGQSESVYLNPYTGERLGTLSVEDRLMKQVRMLHRALLVGKPGELLMELAGCWVLVMLATGTAMWWPRWRASGAAALKMGQAAGKRGWWKELHIVLGAWLAIGALAFVLSGLPWTASWGQQFKALATKANLGRPATGGGHDGHAAAPAAQAGAPAQQGNHAGHMDHAAHTGGSAAGTGTGHAGHTMESLPFSEVPWATGLTAVPNGSGQPATLTLDQVTQIAAARGAGSGCQVALPTKPDAVYTVSCFPADPKAERTLHIDPHDGRVVRDISYDDYGAVARAVSYGTSLHMGRYFGMANQIICAAISLGLMTLAISGFVMWWKRRPARALAAPKHPAAIPPMRAWVIGLGVLGAIFPMMGATMLAVWVLDRGVVWRQARRAAI</sequence>
<gene>
    <name evidence="3" type="ORF">LMG32289_01278</name>
</gene>
<dbReference type="Proteomes" id="UP000706525">
    <property type="component" value="Unassembled WGS sequence"/>
</dbReference>
<comment type="caution">
    <text evidence="3">The sequence shown here is derived from an EMBL/GenBank/DDBJ whole genome shotgun (WGS) entry which is preliminary data.</text>
</comment>
<keyword evidence="2" id="KW-0812">Transmembrane</keyword>
<feature type="transmembrane region" description="Helical" evidence="2">
    <location>
        <begin position="6"/>
        <end position="29"/>
    </location>
</feature>
<feature type="transmembrane region" description="Helical" evidence="2">
    <location>
        <begin position="135"/>
        <end position="156"/>
    </location>
</feature>
<proteinExistence type="predicted"/>
<accession>A0ABN7Y148</accession>
<evidence type="ECO:0000313" key="4">
    <source>
        <dbReference type="Proteomes" id="UP000706525"/>
    </source>
</evidence>
<feature type="transmembrane region" description="Helical" evidence="2">
    <location>
        <begin position="391"/>
        <end position="412"/>
    </location>
</feature>
<keyword evidence="2" id="KW-0472">Membrane</keyword>
<evidence type="ECO:0008006" key="5">
    <source>
        <dbReference type="Google" id="ProtNLM"/>
    </source>
</evidence>
<reference evidence="3 4" key="1">
    <citation type="submission" date="2021-08" db="EMBL/GenBank/DDBJ databases">
        <authorList>
            <person name="Peeters C."/>
        </authorList>
    </citation>
    <scope>NUCLEOTIDE SEQUENCE [LARGE SCALE GENOMIC DNA]</scope>
    <source>
        <strain evidence="3 4">LMG 32289</strain>
    </source>
</reference>
<feature type="region of interest" description="Disordered" evidence="1">
    <location>
        <begin position="223"/>
        <end position="277"/>
    </location>
</feature>
<dbReference type="Pfam" id="PF03929">
    <property type="entry name" value="PepSY_TM"/>
    <property type="match status" value="1"/>
</dbReference>
<evidence type="ECO:0000256" key="2">
    <source>
        <dbReference type="SAM" id="Phobius"/>
    </source>
</evidence>
<organism evidence="3 4">
    <name type="scientific">Cupriavidus pampae</name>
    <dbReference type="NCBI Taxonomy" id="659251"/>
    <lineage>
        <taxon>Bacteria</taxon>
        <taxon>Pseudomonadati</taxon>
        <taxon>Pseudomonadota</taxon>
        <taxon>Betaproteobacteria</taxon>
        <taxon>Burkholderiales</taxon>
        <taxon>Burkholderiaceae</taxon>
        <taxon>Cupriavidus</taxon>
    </lineage>
</organism>
<keyword evidence="4" id="KW-1185">Reference proteome</keyword>
<feature type="transmembrane region" description="Helical" evidence="2">
    <location>
        <begin position="184"/>
        <end position="204"/>
    </location>
</feature>
<feature type="transmembrane region" description="Helical" evidence="2">
    <location>
        <begin position="432"/>
        <end position="459"/>
    </location>
</feature>